<dbReference type="InterPro" id="IPR016035">
    <property type="entry name" value="Acyl_Trfase/lysoPLipase"/>
</dbReference>
<dbReference type="GO" id="GO:0004622">
    <property type="term" value="F:phosphatidylcholine lysophospholipase activity"/>
    <property type="evidence" value="ECO:0007669"/>
    <property type="project" value="InterPro"/>
</dbReference>
<dbReference type="GO" id="GO:0046470">
    <property type="term" value="P:phosphatidylcholine metabolic process"/>
    <property type="evidence" value="ECO:0007669"/>
    <property type="project" value="InterPro"/>
</dbReference>
<dbReference type="GO" id="GO:0016042">
    <property type="term" value="P:lipid catabolic process"/>
    <property type="evidence" value="ECO:0007669"/>
    <property type="project" value="UniProtKB-UniRule"/>
</dbReference>
<dbReference type="PROSITE" id="PS51635">
    <property type="entry name" value="PNPLA"/>
    <property type="match status" value="1"/>
</dbReference>
<reference evidence="8 9" key="1">
    <citation type="submission" date="2019-02" db="EMBL/GenBank/DDBJ databases">
        <title>Planctomycetal bacteria perform biofilm scaping via a novel small molecule.</title>
        <authorList>
            <person name="Jeske O."/>
            <person name="Boedeker C."/>
            <person name="Wiegand S."/>
            <person name="Breitling P."/>
            <person name="Kallscheuer N."/>
            <person name="Jogler M."/>
            <person name="Rohde M."/>
            <person name="Petersen J."/>
            <person name="Medema M.H."/>
            <person name="Surup F."/>
            <person name="Jogler C."/>
        </authorList>
    </citation>
    <scope>NUCLEOTIDE SEQUENCE [LARGE SCALE GENOMIC DNA]</scope>
    <source>
        <strain evidence="8 9">Mal15</strain>
    </source>
</reference>
<name>A0A5B9MQM1_9BACT</name>
<dbReference type="Gene3D" id="3.40.1090.10">
    <property type="entry name" value="Cytosolic phospholipase A2 catalytic domain"/>
    <property type="match status" value="1"/>
</dbReference>
<comment type="caution">
    <text evidence="5">Lacks conserved residue(s) required for the propagation of feature annotation.</text>
</comment>
<proteinExistence type="inferred from homology"/>
<feature type="domain" description="Cyclic nucleotide-binding" evidence="6">
    <location>
        <begin position="17"/>
        <end position="91"/>
    </location>
</feature>
<feature type="domain" description="PNPLA" evidence="7">
    <location>
        <begin position="339"/>
        <end position="503"/>
    </location>
</feature>
<sequence length="613" mass="68138">MTLDRQRLCVELQRLDWARHLSSDVIEDIAAAAEISQFRPGDEVIAVGAEITKVYFVIEGSLESSLFDRLDKQIHCERLARGSVLGLFSVVLPERSHLQVSAIEPTTAIHFTLDELLRLTTKHREFQLSIFSAAANVVKRLVVVDRDLPKPAVVGVVHQSDTSRSLTVDLVRRLRQLEEAVCVAGDDDRCSPSDGVPFKQLYENGQMVSRDAITSSLKEWSSLGRLFIDVRADHPQDDLNRLLSYSEVVLWCIAPAEVDKATNQLQALQRDAPWLRDKVRIVWHLTYQDAAPPYAAKLNELSAGDFKTYSGQPSPQHGRLLQQGLERIIHHLRGVHIGLALGGGAARGMAHLGVLKCLEQHGIFVDRLAGTSAGAMTGTVYAAGMDPEYSTQCFKTDLMPGWLFRRLPAGGYWYLIYKYRYDQFDPMLRKYLHDFRMEQLAIPMTTIAVDLVEGALLERHCGDATHNILESINLPPLALPIVKQGQAVVDGGLLNNVPANALFDQGCNFVIASTVTASLEKDFLSIRGKRSSAVSGFFPTLKVMMRQHMIQGYSMNDVGVQPADLVIAPDVTSFDLSEFTRADEMAVIGEAATNESIERLKAMLHKLDPQLFR</sequence>
<feature type="short sequence motif" description="DGA/G" evidence="5">
    <location>
        <begin position="490"/>
        <end position="492"/>
    </location>
</feature>
<dbReference type="InterPro" id="IPR014710">
    <property type="entry name" value="RmlC-like_jellyroll"/>
</dbReference>
<dbReference type="Pfam" id="PF01734">
    <property type="entry name" value="Patatin"/>
    <property type="match status" value="1"/>
</dbReference>
<keyword evidence="2 5" id="KW-0378">Hydrolase</keyword>
<keyword evidence="9" id="KW-1185">Reference proteome</keyword>
<organism evidence="8 9">
    <name type="scientific">Stieleria maiorica</name>
    <dbReference type="NCBI Taxonomy" id="2795974"/>
    <lineage>
        <taxon>Bacteria</taxon>
        <taxon>Pseudomonadati</taxon>
        <taxon>Planctomycetota</taxon>
        <taxon>Planctomycetia</taxon>
        <taxon>Pirellulales</taxon>
        <taxon>Pirellulaceae</taxon>
        <taxon>Stieleria</taxon>
    </lineage>
</organism>
<comment type="similarity">
    <text evidence="1">Belongs to the NTE family.</text>
</comment>
<dbReference type="CDD" id="cd00038">
    <property type="entry name" value="CAP_ED"/>
    <property type="match status" value="1"/>
</dbReference>
<keyword evidence="3 5" id="KW-0442">Lipid degradation</keyword>
<dbReference type="Pfam" id="PF00027">
    <property type="entry name" value="cNMP_binding"/>
    <property type="match status" value="1"/>
</dbReference>
<evidence type="ECO:0000256" key="4">
    <source>
        <dbReference type="ARBA" id="ARBA00023098"/>
    </source>
</evidence>
<dbReference type="EMBL" id="CP036264">
    <property type="protein sequence ID" value="QEG02145.1"/>
    <property type="molecule type" value="Genomic_DNA"/>
</dbReference>
<evidence type="ECO:0000313" key="8">
    <source>
        <dbReference type="EMBL" id="QEG02145.1"/>
    </source>
</evidence>
<evidence type="ECO:0000256" key="3">
    <source>
        <dbReference type="ARBA" id="ARBA00022963"/>
    </source>
</evidence>
<keyword evidence="4 5" id="KW-0443">Lipid metabolism</keyword>
<evidence type="ECO:0000259" key="7">
    <source>
        <dbReference type="PROSITE" id="PS51635"/>
    </source>
</evidence>
<protein>
    <submittedName>
        <fullName evidence="8">NTE family protein RssA</fullName>
    </submittedName>
</protein>
<evidence type="ECO:0000313" key="9">
    <source>
        <dbReference type="Proteomes" id="UP000321353"/>
    </source>
</evidence>
<dbReference type="PANTHER" id="PTHR14226">
    <property type="entry name" value="NEUROPATHY TARGET ESTERASE/SWISS CHEESE D.MELANOGASTER"/>
    <property type="match status" value="1"/>
</dbReference>
<dbReference type="InterPro" id="IPR001423">
    <property type="entry name" value="LysoPLipase_patatin_CS"/>
</dbReference>
<evidence type="ECO:0000256" key="1">
    <source>
        <dbReference type="ARBA" id="ARBA00006636"/>
    </source>
</evidence>
<dbReference type="PROSITE" id="PS01237">
    <property type="entry name" value="UPF0028"/>
    <property type="match status" value="1"/>
</dbReference>
<dbReference type="SUPFAM" id="SSF51206">
    <property type="entry name" value="cAMP-binding domain-like"/>
    <property type="match status" value="1"/>
</dbReference>
<dbReference type="InterPro" id="IPR018490">
    <property type="entry name" value="cNMP-bd_dom_sf"/>
</dbReference>
<dbReference type="Proteomes" id="UP000321353">
    <property type="component" value="Chromosome"/>
</dbReference>
<dbReference type="InterPro" id="IPR000595">
    <property type="entry name" value="cNMP-bd_dom"/>
</dbReference>
<dbReference type="Gene3D" id="2.60.120.10">
    <property type="entry name" value="Jelly Rolls"/>
    <property type="match status" value="1"/>
</dbReference>
<feature type="short sequence motif" description="GXSXG" evidence="5">
    <location>
        <begin position="370"/>
        <end position="374"/>
    </location>
</feature>
<dbReference type="InterPro" id="IPR050301">
    <property type="entry name" value="NTE"/>
</dbReference>
<dbReference type="PANTHER" id="PTHR14226:SF76">
    <property type="entry name" value="NTE FAMILY PROTEIN RSSA"/>
    <property type="match status" value="1"/>
</dbReference>
<evidence type="ECO:0000256" key="5">
    <source>
        <dbReference type="PROSITE-ProRule" id="PRU01161"/>
    </source>
</evidence>
<gene>
    <name evidence="8" type="primary">rssA_3</name>
    <name evidence="8" type="ORF">Mal15_62280</name>
</gene>
<dbReference type="AlphaFoldDB" id="A0A5B9MQM1"/>
<evidence type="ECO:0000256" key="2">
    <source>
        <dbReference type="ARBA" id="ARBA00022801"/>
    </source>
</evidence>
<dbReference type="RefSeq" id="WP_147871116.1">
    <property type="nucleotide sequence ID" value="NZ_CP036264.1"/>
</dbReference>
<dbReference type="PROSITE" id="PS50042">
    <property type="entry name" value="CNMP_BINDING_3"/>
    <property type="match status" value="1"/>
</dbReference>
<dbReference type="InterPro" id="IPR002641">
    <property type="entry name" value="PNPLA_dom"/>
</dbReference>
<feature type="active site" description="Proton acceptor" evidence="5">
    <location>
        <position position="490"/>
    </location>
</feature>
<feature type="active site" description="Nucleophile" evidence="5">
    <location>
        <position position="372"/>
    </location>
</feature>
<evidence type="ECO:0000259" key="6">
    <source>
        <dbReference type="PROSITE" id="PS50042"/>
    </source>
</evidence>
<dbReference type="SUPFAM" id="SSF52151">
    <property type="entry name" value="FabD/lysophospholipase-like"/>
    <property type="match status" value="1"/>
</dbReference>
<dbReference type="KEGG" id="smam:Mal15_62280"/>
<accession>A0A5B9MQM1</accession>